<dbReference type="InterPro" id="IPR029068">
    <property type="entry name" value="Glyas_Bleomycin-R_OHBP_Dase"/>
</dbReference>
<dbReference type="Gene3D" id="3.10.180.10">
    <property type="entry name" value="2,3-Dihydroxybiphenyl 1,2-Dioxygenase, domain 1"/>
    <property type="match status" value="1"/>
</dbReference>
<keyword evidence="2" id="KW-1185">Reference proteome</keyword>
<proteinExistence type="predicted"/>
<dbReference type="EMBL" id="JAZBJZ010000191">
    <property type="protein sequence ID" value="MEE3719931.1"/>
    <property type="molecule type" value="Genomic_DNA"/>
</dbReference>
<accession>A0AAW9QBW6</accession>
<organism evidence="1 2">
    <name type="scientific">Tumidithrix elongata BACA0141</name>
    <dbReference type="NCBI Taxonomy" id="2716417"/>
    <lineage>
        <taxon>Bacteria</taxon>
        <taxon>Bacillati</taxon>
        <taxon>Cyanobacteriota</taxon>
        <taxon>Cyanophyceae</taxon>
        <taxon>Pseudanabaenales</taxon>
        <taxon>Pseudanabaenaceae</taxon>
        <taxon>Tumidithrix</taxon>
        <taxon>Tumidithrix elongata</taxon>
    </lineage>
</organism>
<evidence type="ECO:0000313" key="2">
    <source>
        <dbReference type="Proteomes" id="UP001333818"/>
    </source>
</evidence>
<evidence type="ECO:0000313" key="1">
    <source>
        <dbReference type="EMBL" id="MEE3719931.1"/>
    </source>
</evidence>
<name>A0AAW9QBW6_9CYAN</name>
<reference evidence="1" key="1">
    <citation type="submission" date="2024-01" db="EMBL/GenBank/DDBJ databases">
        <title>Bank of Algae and Cyanobacteria of the Azores (BACA) strain genomes.</title>
        <authorList>
            <person name="Luz R."/>
            <person name="Cordeiro R."/>
            <person name="Fonseca A."/>
            <person name="Goncalves V."/>
        </authorList>
    </citation>
    <scope>NUCLEOTIDE SEQUENCE</scope>
    <source>
        <strain evidence="1">BACA0141</strain>
    </source>
</reference>
<evidence type="ECO:0008006" key="3">
    <source>
        <dbReference type="Google" id="ProtNLM"/>
    </source>
</evidence>
<dbReference type="AlphaFoldDB" id="A0AAW9QBW6"/>
<dbReference type="Proteomes" id="UP001333818">
    <property type="component" value="Unassembled WGS sequence"/>
</dbReference>
<comment type="caution">
    <text evidence="1">The sequence shown here is derived from an EMBL/GenBank/DDBJ whole genome shotgun (WGS) entry which is preliminary data.</text>
</comment>
<protein>
    <recommendedName>
        <fullName evidence="3">Glyoxalase-like domain-containing protein</fullName>
    </recommendedName>
</protein>
<gene>
    <name evidence="1" type="ORF">V2H45_24630</name>
</gene>
<dbReference type="RefSeq" id="WP_330486367.1">
    <property type="nucleotide sequence ID" value="NZ_JAZBJZ010000191.1"/>
</dbReference>
<sequence>MEFELDHLFIWTDVGAYEAERLVSFDLVEGTSNTHPGQGTTNRRFFFHNAMLELLWVHDPEEAKSELIRPTRLWERWENRNHGVCPFGICLRPALSGSNTVAFSSWAYHPPYLPKTMSIEVGKNSDVLTEPWLFQTPFGKRPDRYPVEKSQPLDHGIGLREITRLELVSPAANEPSPELQAVVDTKQIKLRLGTEYCVELGFDGEVLGKQVDFRPQLPLVMSW</sequence>